<feature type="region of interest" description="Disordered" evidence="5">
    <location>
        <begin position="228"/>
        <end position="248"/>
    </location>
</feature>
<evidence type="ECO:0000259" key="6">
    <source>
        <dbReference type="PROSITE" id="PS50977"/>
    </source>
</evidence>
<evidence type="ECO:0000256" key="1">
    <source>
        <dbReference type="ARBA" id="ARBA00023015"/>
    </source>
</evidence>
<proteinExistence type="predicted"/>
<dbReference type="EMBL" id="BMMU01000006">
    <property type="protein sequence ID" value="GGJ26943.1"/>
    <property type="molecule type" value="Genomic_DNA"/>
</dbReference>
<dbReference type="InterPro" id="IPR001647">
    <property type="entry name" value="HTH_TetR"/>
</dbReference>
<dbReference type="PROSITE" id="PS50977">
    <property type="entry name" value="HTH_TETR_2"/>
    <property type="match status" value="1"/>
</dbReference>
<dbReference type="GO" id="GO:0000976">
    <property type="term" value="F:transcription cis-regulatory region binding"/>
    <property type="evidence" value="ECO:0007669"/>
    <property type="project" value="TreeGrafter"/>
</dbReference>
<reference evidence="7" key="1">
    <citation type="journal article" date="2014" name="Int. J. Syst. Evol. Microbiol.">
        <title>Complete genome sequence of Corynebacterium casei LMG S-19264T (=DSM 44701T), isolated from a smear-ripened cheese.</title>
        <authorList>
            <consortium name="US DOE Joint Genome Institute (JGI-PGF)"/>
            <person name="Walter F."/>
            <person name="Albersmeier A."/>
            <person name="Kalinowski J."/>
            <person name="Ruckert C."/>
        </authorList>
    </citation>
    <scope>NUCLEOTIDE SEQUENCE</scope>
    <source>
        <strain evidence="7">CGMCC 4.7272</strain>
    </source>
</reference>
<evidence type="ECO:0000256" key="2">
    <source>
        <dbReference type="ARBA" id="ARBA00023125"/>
    </source>
</evidence>
<evidence type="ECO:0000256" key="4">
    <source>
        <dbReference type="PROSITE-ProRule" id="PRU00335"/>
    </source>
</evidence>
<dbReference type="Pfam" id="PF14246">
    <property type="entry name" value="TetR_C_7"/>
    <property type="match status" value="1"/>
</dbReference>
<dbReference type="PANTHER" id="PTHR30055">
    <property type="entry name" value="HTH-TYPE TRANSCRIPTIONAL REGULATOR RUTR"/>
    <property type="match status" value="1"/>
</dbReference>
<feature type="domain" description="HTH tetR-type" evidence="6">
    <location>
        <begin position="23"/>
        <end position="83"/>
    </location>
</feature>
<dbReference type="GO" id="GO:0003700">
    <property type="term" value="F:DNA-binding transcription factor activity"/>
    <property type="evidence" value="ECO:0007669"/>
    <property type="project" value="TreeGrafter"/>
</dbReference>
<comment type="caution">
    <text evidence="7">The sequence shown here is derived from an EMBL/GenBank/DDBJ whole genome shotgun (WGS) entry which is preliminary data.</text>
</comment>
<dbReference type="Pfam" id="PF00440">
    <property type="entry name" value="TetR_N"/>
    <property type="match status" value="1"/>
</dbReference>
<dbReference type="Proteomes" id="UP000625682">
    <property type="component" value="Unassembled WGS sequence"/>
</dbReference>
<feature type="DNA-binding region" description="H-T-H motif" evidence="4">
    <location>
        <begin position="46"/>
        <end position="65"/>
    </location>
</feature>
<dbReference type="PANTHER" id="PTHR30055:SF234">
    <property type="entry name" value="HTH-TYPE TRANSCRIPTIONAL REGULATOR BETI"/>
    <property type="match status" value="1"/>
</dbReference>
<dbReference type="Gene3D" id="1.10.357.10">
    <property type="entry name" value="Tetracycline Repressor, domain 2"/>
    <property type="match status" value="1"/>
</dbReference>
<dbReference type="SUPFAM" id="SSF46689">
    <property type="entry name" value="Homeodomain-like"/>
    <property type="match status" value="3"/>
</dbReference>
<accession>A0A917KS78</accession>
<gene>
    <name evidence="7" type="ORF">GCM10012282_24290</name>
</gene>
<dbReference type="InterPro" id="IPR023772">
    <property type="entry name" value="DNA-bd_HTH_TetR-type_CS"/>
</dbReference>
<evidence type="ECO:0000256" key="3">
    <source>
        <dbReference type="ARBA" id="ARBA00023163"/>
    </source>
</evidence>
<evidence type="ECO:0000256" key="5">
    <source>
        <dbReference type="SAM" id="MobiDB-lite"/>
    </source>
</evidence>
<keyword evidence="8" id="KW-1185">Reference proteome</keyword>
<dbReference type="InterPro" id="IPR009057">
    <property type="entry name" value="Homeodomain-like_sf"/>
</dbReference>
<sequence length="458" mass="48787">MGERAMATGGTTRDAVPRGTASQGKREAVLDAAVELFLAGGFDGTSMDAVAARAGVAKTTVYAHFGDKTELFHAATERGGASVDLDLDKVVLAAADDPEQQLTQIVFKVLEATTAPQFLAFLRVMVTEAVRRPELTGVVRSLGVPHIVELVARALRADARRHDYVLPDPDAYAGLFIGMASSALHIDALVDVGRSRDTAFLQAHAELTTSIFLRALRNGDAGNLPDAPAVARTGPAPRCEPTRSPPPGIASINCHGAEASRPGPRPAEIVLSDEERGELRGWARGEVPPRLADRAKVVLACGEGLSNAAVASRCGVGGATVTKWRSRFAEQRLAGLRDTPRSGRPTTELVLSPDERAELTRWARCTATSHALALRSKIVLACADGADNKTVADELRCAAATVGKWRARFVEDRLDGLADEDRPGRPASITLDQVEDVPMSTWESTPRDANPPQLIKRI</sequence>
<dbReference type="InterPro" id="IPR039536">
    <property type="entry name" value="TetR_C_Proteobacteria"/>
</dbReference>
<dbReference type="Pfam" id="PF13551">
    <property type="entry name" value="HTH_29"/>
    <property type="match status" value="2"/>
</dbReference>
<evidence type="ECO:0000313" key="7">
    <source>
        <dbReference type="EMBL" id="GGJ26943.1"/>
    </source>
</evidence>
<evidence type="ECO:0000313" key="8">
    <source>
        <dbReference type="Proteomes" id="UP000625682"/>
    </source>
</evidence>
<feature type="region of interest" description="Disordered" evidence="5">
    <location>
        <begin position="418"/>
        <end position="458"/>
    </location>
</feature>
<dbReference type="InterPro" id="IPR050109">
    <property type="entry name" value="HTH-type_TetR-like_transc_reg"/>
</dbReference>
<reference evidence="7" key="2">
    <citation type="submission" date="2020-09" db="EMBL/GenBank/DDBJ databases">
        <authorList>
            <person name="Sun Q."/>
            <person name="Zhou Y."/>
        </authorList>
    </citation>
    <scope>NUCLEOTIDE SEQUENCE</scope>
    <source>
        <strain evidence="7">CGMCC 4.7272</strain>
    </source>
</reference>
<name>A0A917KS78_9ACTN</name>
<keyword evidence="2 4" id="KW-0238">DNA-binding</keyword>
<dbReference type="GO" id="GO:0045892">
    <property type="term" value="P:negative regulation of DNA-templated transcription"/>
    <property type="evidence" value="ECO:0007669"/>
    <property type="project" value="UniProtKB-ARBA"/>
</dbReference>
<organism evidence="7 8">
    <name type="scientific">Streptomyces lacrimifluminis</name>
    <dbReference type="NCBI Taxonomy" id="1500077"/>
    <lineage>
        <taxon>Bacteria</taxon>
        <taxon>Bacillati</taxon>
        <taxon>Actinomycetota</taxon>
        <taxon>Actinomycetes</taxon>
        <taxon>Kitasatosporales</taxon>
        <taxon>Streptomycetaceae</taxon>
        <taxon>Streptomyces</taxon>
    </lineage>
</organism>
<dbReference type="PRINTS" id="PR00455">
    <property type="entry name" value="HTHTETR"/>
</dbReference>
<protein>
    <recommendedName>
        <fullName evidence="6">HTH tetR-type domain-containing protein</fullName>
    </recommendedName>
</protein>
<keyword evidence="1" id="KW-0805">Transcription regulation</keyword>
<dbReference type="FunFam" id="1.10.10.60:FF:000141">
    <property type="entry name" value="TetR family transcriptional regulator"/>
    <property type="match status" value="1"/>
</dbReference>
<feature type="region of interest" description="Disordered" evidence="5">
    <location>
        <begin position="1"/>
        <end position="22"/>
    </location>
</feature>
<dbReference type="PROSITE" id="PS01081">
    <property type="entry name" value="HTH_TETR_1"/>
    <property type="match status" value="1"/>
</dbReference>
<dbReference type="AlphaFoldDB" id="A0A917KS78"/>
<keyword evidence="3" id="KW-0804">Transcription</keyword>